<dbReference type="RefSeq" id="WP_078115339.1">
    <property type="nucleotide sequence ID" value="NZ_MWMH01000003.1"/>
</dbReference>
<organism evidence="1 2">
    <name type="scientific">Clostridium beijerinckii</name>
    <name type="common">Clostridium MP</name>
    <dbReference type="NCBI Taxonomy" id="1520"/>
    <lineage>
        <taxon>Bacteria</taxon>
        <taxon>Bacillati</taxon>
        <taxon>Bacillota</taxon>
        <taxon>Clostridia</taxon>
        <taxon>Eubacteriales</taxon>
        <taxon>Clostridiaceae</taxon>
        <taxon>Clostridium</taxon>
    </lineage>
</organism>
<dbReference type="AlphaFoldDB" id="A0A1S9N6J9"/>
<evidence type="ECO:0000313" key="2">
    <source>
        <dbReference type="Proteomes" id="UP000190959"/>
    </source>
</evidence>
<dbReference type="Proteomes" id="UP000190959">
    <property type="component" value="Unassembled WGS sequence"/>
</dbReference>
<dbReference type="InterPro" id="IPR027417">
    <property type="entry name" value="P-loop_NTPase"/>
</dbReference>
<dbReference type="PANTHER" id="PTHR30121:SF6">
    <property type="entry name" value="SLR6007 PROTEIN"/>
    <property type="match status" value="1"/>
</dbReference>
<accession>A0A1S9N6J9</accession>
<gene>
    <name evidence="1" type="ORF">CBEIBR21_09135</name>
</gene>
<protein>
    <recommendedName>
        <fullName evidence="3">ATP-binding protein</fullName>
    </recommendedName>
</protein>
<comment type="caution">
    <text evidence="1">The sequence shown here is derived from an EMBL/GenBank/DDBJ whole genome shotgun (WGS) entry which is preliminary data.</text>
</comment>
<dbReference type="EMBL" id="MWMH01000003">
    <property type="protein sequence ID" value="OOP73189.1"/>
    <property type="molecule type" value="Genomic_DNA"/>
</dbReference>
<evidence type="ECO:0000313" key="1">
    <source>
        <dbReference type="EMBL" id="OOP73189.1"/>
    </source>
</evidence>
<dbReference type="PANTHER" id="PTHR30121">
    <property type="entry name" value="UNCHARACTERIZED PROTEIN YJGR-RELATED"/>
    <property type="match status" value="1"/>
</dbReference>
<dbReference type="InterPro" id="IPR051162">
    <property type="entry name" value="T4SS_component"/>
</dbReference>
<proteinExistence type="predicted"/>
<sequence length="558" mass="63566">MLNKIGRVSATEKNPTSNDEFIFWLDDQAEIKPFDIIKSENTIGKKKSISYAIVKDIYHQTDSAGHLSNYISSDFGDLECEPMTKRIGVTYATASVISNTKDVYMPLRDNTPIYFAEKDEVKEALGLSEIKNPIPAGFIEGTNDISVPIALNKEFLIGPEGAHLNISGISGLATKTSYAMFLMQAIQQKTDDTAIIVLNVKGSDLLRLDQENLKLTQSQIGSWEKSGLECKPFDNVKYYYPYRSNPESYYANTSLEKESLEKQKDEGVIRNFIYTYTKHKSDLDLLFSNVDDPTYTMESIMNFIVESSEFSNLTWNDFKEKLGDYCKAGEKNRKGNDITVQSWRKFKRLLNKSVNNQIFQEAKSTNQDKNQCYLSDEIKQINSNEVLVVDIAKLEEQLQYLVFGDVLKSVYELKLGETDREEESIPKQIIIFVDELNKYAGSSTPKNSPILRYLLEITERGRSEGIILFSAEQFKSDIHDRIKGNCSTHVYGRTNAIEVCKSDYRYIPKVYSNMMTRLGKGELILQHSIFGTPLKISFPYPSYKQNADIIEGECEEDE</sequence>
<dbReference type="Gene3D" id="3.40.50.300">
    <property type="entry name" value="P-loop containing nucleotide triphosphate hydrolases"/>
    <property type="match status" value="1"/>
</dbReference>
<dbReference type="SUPFAM" id="SSF52540">
    <property type="entry name" value="P-loop containing nucleoside triphosphate hydrolases"/>
    <property type="match status" value="1"/>
</dbReference>
<name>A0A1S9N6J9_CLOBE</name>
<evidence type="ECO:0008006" key="3">
    <source>
        <dbReference type="Google" id="ProtNLM"/>
    </source>
</evidence>
<reference evidence="1 2" key="1">
    <citation type="submission" date="2017-02" db="EMBL/GenBank/DDBJ databases">
        <title>Genome sequence of Clostridium beijerinckii Br21.</title>
        <authorList>
            <person name="Fonseca B.C."/>
            <person name="Guazzaroni M.E."/>
            <person name="Riano-Pachon D.M."/>
            <person name="Reginatto V."/>
        </authorList>
    </citation>
    <scope>NUCLEOTIDE SEQUENCE [LARGE SCALE GENOMIC DNA]</scope>
    <source>
        <strain evidence="1 2">Br21</strain>
    </source>
</reference>